<gene>
    <name evidence="2" type="ORF">F442_01032</name>
</gene>
<proteinExistence type="predicted"/>
<dbReference type="AlphaFoldDB" id="W3A6J2"/>
<organism evidence="2 3">
    <name type="scientific">Phytophthora nicotianae P10297</name>
    <dbReference type="NCBI Taxonomy" id="1317064"/>
    <lineage>
        <taxon>Eukaryota</taxon>
        <taxon>Sar</taxon>
        <taxon>Stramenopiles</taxon>
        <taxon>Oomycota</taxon>
        <taxon>Peronosporomycetes</taxon>
        <taxon>Peronosporales</taxon>
        <taxon>Peronosporaceae</taxon>
        <taxon>Phytophthora</taxon>
    </lineage>
</organism>
<evidence type="ECO:0000313" key="2">
    <source>
        <dbReference type="EMBL" id="ETP54149.1"/>
    </source>
</evidence>
<dbReference type="InterPro" id="IPR035398">
    <property type="entry name" value="Bac_rhamnosid_C"/>
</dbReference>
<sequence length="368" mass="39438">MPTPEVFLNDAGTVDAYYNFPDYVILGMIGLVSYMDYYDDDAFVKAHWEEFTRAMTWLIGNQGSNGLIDLTKYVVVFLGPGAGMAVNAAAVQCLDGMAGVARAVGDLESANSWLQVAASVKTAINELLWNDALGNYALDLSTPEVYGVSATAFALTSGVANETQTKLIVDGLEGLRQGPGYLDSSNTANTTHISPNTNGFLLDALLQHGYTDQAVFLLDNLWDAMISNENYRSGASWEYVAQSMEPGDDLFTSLSHPWGGAPTYAFTNYVAGIRPVEFGFRRWIVNPLVSGLNVTSANATVNTPYGDLSAAWELVDSQLSVTITAPVGTDGTFEVAQPSSSTGIYETHIAGIGEAITISVQLLVEDSR</sequence>
<dbReference type="SUPFAM" id="SSF48208">
    <property type="entry name" value="Six-hairpin glycosidases"/>
    <property type="match status" value="1"/>
</dbReference>
<dbReference type="InterPro" id="IPR012341">
    <property type="entry name" value="6hp_glycosidase-like_sf"/>
</dbReference>
<accession>W3A6J2</accession>
<comment type="caution">
    <text evidence="2">The sequence shown here is derived from an EMBL/GenBank/DDBJ whole genome shotgun (WGS) entry which is preliminary data.</text>
</comment>
<dbReference type="Gene3D" id="2.60.420.10">
    <property type="entry name" value="Maltose phosphorylase, domain 3"/>
    <property type="match status" value="1"/>
</dbReference>
<evidence type="ECO:0000313" key="3">
    <source>
        <dbReference type="Proteomes" id="UP000018948"/>
    </source>
</evidence>
<reference evidence="2 3" key="1">
    <citation type="submission" date="2013-11" db="EMBL/GenBank/DDBJ databases">
        <title>The Genome Sequence of Phytophthora parasitica P10297.</title>
        <authorList>
            <consortium name="The Broad Institute Genomics Platform"/>
            <person name="Russ C."/>
            <person name="Tyler B."/>
            <person name="Panabieres F."/>
            <person name="Shan W."/>
            <person name="Tripathy S."/>
            <person name="Grunwald N."/>
            <person name="Machado M."/>
            <person name="Johnson C.S."/>
            <person name="Walker B."/>
            <person name="Young S.K."/>
            <person name="Zeng Q."/>
            <person name="Gargeya S."/>
            <person name="Fitzgerald M."/>
            <person name="Haas B."/>
            <person name="Abouelleil A."/>
            <person name="Allen A.W."/>
            <person name="Alvarado L."/>
            <person name="Arachchi H.M."/>
            <person name="Berlin A.M."/>
            <person name="Chapman S.B."/>
            <person name="Gainer-Dewar J."/>
            <person name="Goldberg J."/>
            <person name="Griggs A."/>
            <person name="Gujja S."/>
            <person name="Hansen M."/>
            <person name="Howarth C."/>
            <person name="Imamovic A."/>
            <person name="Ireland A."/>
            <person name="Larimer J."/>
            <person name="McCowan C."/>
            <person name="Murphy C."/>
            <person name="Pearson M."/>
            <person name="Poon T.W."/>
            <person name="Priest M."/>
            <person name="Roberts A."/>
            <person name="Saif S."/>
            <person name="Shea T."/>
            <person name="Sisk P."/>
            <person name="Sykes S."/>
            <person name="Wortman J."/>
            <person name="Nusbaum C."/>
            <person name="Birren B."/>
        </authorList>
    </citation>
    <scope>NUCLEOTIDE SEQUENCE [LARGE SCALE GENOMIC DNA]</scope>
    <source>
        <strain evidence="2 3">P10297</strain>
    </source>
</reference>
<dbReference type="Pfam" id="PF17390">
    <property type="entry name" value="Bac_rhamnosid_C"/>
    <property type="match status" value="1"/>
</dbReference>
<dbReference type="Gene3D" id="1.50.10.10">
    <property type="match status" value="1"/>
</dbReference>
<dbReference type="InterPro" id="IPR008928">
    <property type="entry name" value="6-hairpin_glycosidase_sf"/>
</dbReference>
<protein>
    <recommendedName>
        <fullName evidence="1">Alpha-L-rhamnosidase C-terminal domain-containing protein</fullName>
    </recommendedName>
</protein>
<dbReference type="PANTHER" id="PTHR34987">
    <property type="entry name" value="C, PUTATIVE (AFU_ORTHOLOGUE AFUA_3G02880)-RELATED"/>
    <property type="match status" value="1"/>
</dbReference>
<dbReference type="Proteomes" id="UP000018948">
    <property type="component" value="Unassembled WGS sequence"/>
</dbReference>
<evidence type="ECO:0000259" key="1">
    <source>
        <dbReference type="Pfam" id="PF17390"/>
    </source>
</evidence>
<name>W3A6J2_PHYNI</name>
<dbReference type="GO" id="GO:0005975">
    <property type="term" value="P:carbohydrate metabolic process"/>
    <property type="evidence" value="ECO:0007669"/>
    <property type="project" value="InterPro"/>
</dbReference>
<feature type="domain" description="Alpha-L-rhamnosidase C-terminal" evidence="1">
    <location>
        <begin position="272"/>
        <end position="335"/>
    </location>
</feature>
<dbReference type="PANTHER" id="PTHR34987:SF4">
    <property type="entry name" value="ALPHA-L-RHAMNOSIDASE C-TERMINAL DOMAIN-CONTAINING PROTEIN"/>
    <property type="match status" value="1"/>
</dbReference>
<dbReference type="OrthoDB" id="10036721at2759"/>
<dbReference type="EMBL" id="ANIY01000186">
    <property type="protein sequence ID" value="ETP54149.1"/>
    <property type="molecule type" value="Genomic_DNA"/>
</dbReference>